<evidence type="ECO:0000256" key="2">
    <source>
        <dbReference type="ARBA" id="ARBA00012438"/>
    </source>
</evidence>
<dbReference type="PRINTS" id="PR00344">
    <property type="entry name" value="BCTRLSENSOR"/>
</dbReference>
<name>A0A2T5JAT4_9SPHI</name>
<dbReference type="InterPro" id="IPR003661">
    <property type="entry name" value="HisK_dim/P_dom"/>
</dbReference>
<dbReference type="Gene3D" id="3.30.565.10">
    <property type="entry name" value="Histidine kinase-like ATPase, C-terminal domain"/>
    <property type="match status" value="1"/>
</dbReference>
<dbReference type="InterPro" id="IPR036097">
    <property type="entry name" value="HisK_dim/P_sf"/>
</dbReference>
<proteinExistence type="predicted"/>
<evidence type="ECO:0000313" key="11">
    <source>
        <dbReference type="EMBL" id="PTQ97980.1"/>
    </source>
</evidence>
<reference evidence="11 12" key="1">
    <citation type="submission" date="2018-04" db="EMBL/GenBank/DDBJ databases">
        <title>Genomic Encyclopedia of Archaeal and Bacterial Type Strains, Phase II (KMG-II): from individual species to whole genera.</title>
        <authorList>
            <person name="Goeker M."/>
        </authorList>
    </citation>
    <scope>NUCLEOTIDE SEQUENCE [LARGE SCALE GENOMIC DNA]</scope>
    <source>
        <strain evidence="11 12">DSM 26809</strain>
    </source>
</reference>
<dbReference type="EMBL" id="QAOQ01000003">
    <property type="protein sequence ID" value="PTQ97980.1"/>
    <property type="molecule type" value="Genomic_DNA"/>
</dbReference>
<dbReference type="SMART" id="SM00387">
    <property type="entry name" value="HATPase_c"/>
    <property type="match status" value="1"/>
</dbReference>
<evidence type="ECO:0000256" key="9">
    <source>
        <dbReference type="SAM" id="Phobius"/>
    </source>
</evidence>
<dbReference type="InterPro" id="IPR004358">
    <property type="entry name" value="Sig_transdc_His_kin-like_C"/>
</dbReference>
<evidence type="ECO:0000313" key="12">
    <source>
        <dbReference type="Proteomes" id="UP000244168"/>
    </source>
</evidence>
<dbReference type="AlphaFoldDB" id="A0A2T5JAT4"/>
<dbReference type="CDD" id="cd00082">
    <property type="entry name" value="HisKA"/>
    <property type="match status" value="1"/>
</dbReference>
<dbReference type="OrthoDB" id="9810447at2"/>
<dbReference type="PANTHER" id="PTHR43711:SF31">
    <property type="entry name" value="HISTIDINE KINASE"/>
    <property type="match status" value="1"/>
</dbReference>
<keyword evidence="8" id="KW-0175">Coiled coil</keyword>
<dbReference type="SUPFAM" id="SSF48452">
    <property type="entry name" value="TPR-like"/>
    <property type="match status" value="1"/>
</dbReference>
<dbReference type="SMART" id="SM00028">
    <property type="entry name" value="TPR"/>
    <property type="match status" value="4"/>
</dbReference>
<dbReference type="Proteomes" id="UP000244168">
    <property type="component" value="Unassembled WGS sequence"/>
</dbReference>
<evidence type="ECO:0000256" key="7">
    <source>
        <dbReference type="PROSITE-ProRule" id="PRU00339"/>
    </source>
</evidence>
<dbReference type="SUPFAM" id="SSF55874">
    <property type="entry name" value="ATPase domain of HSP90 chaperone/DNA topoisomerase II/histidine kinase"/>
    <property type="match status" value="1"/>
</dbReference>
<protein>
    <recommendedName>
        <fullName evidence="2">histidine kinase</fullName>
        <ecNumber evidence="2">2.7.13.3</ecNumber>
    </recommendedName>
</protein>
<keyword evidence="9" id="KW-1133">Transmembrane helix</keyword>
<keyword evidence="4" id="KW-0808">Transferase</keyword>
<dbReference type="PROSITE" id="PS50109">
    <property type="entry name" value="HIS_KIN"/>
    <property type="match status" value="1"/>
</dbReference>
<accession>A0A2T5JAT4</accession>
<dbReference type="InterPro" id="IPR050736">
    <property type="entry name" value="Sensor_HK_Regulatory"/>
</dbReference>
<keyword evidence="9" id="KW-0472">Membrane</keyword>
<evidence type="ECO:0000256" key="5">
    <source>
        <dbReference type="ARBA" id="ARBA00022777"/>
    </source>
</evidence>
<feature type="transmembrane region" description="Helical" evidence="9">
    <location>
        <begin position="344"/>
        <end position="366"/>
    </location>
</feature>
<keyword evidence="7" id="KW-0802">TPR repeat</keyword>
<dbReference type="InterPro" id="IPR011990">
    <property type="entry name" value="TPR-like_helical_dom_sf"/>
</dbReference>
<evidence type="ECO:0000256" key="8">
    <source>
        <dbReference type="SAM" id="Coils"/>
    </source>
</evidence>
<dbReference type="EC" id="2.7.13.3" evidence="2"/>
<organism evidence="11 12">
    <name type="scientific">Mucilaginibacter yixingensis</name>
    <dbReference type="NCBI Taxonomy" id="1295612"/>
    <lineage>
        <taxon>Bacteria</taxon>
        <taxon>Pseudomonadati</taxon>
        <taxon>Bacteroidota</taxon>
        <taxon>Sphingobacteriia</taxon>
        <taxon>Sphingobacteriales</taxon>
        <taxon>Sphingobacteriaceae</taxon>
        <taxon>Mucilaginibacter</taxon>
    </lineage>
</organism>
<evidence type="ECO:0000256" key="3">
    <source>
        <dbReference type="ARBA" id="ARBA00022553"/>
    </source>
</evidence>
<feature type="domain" description="Histidine kinase" evidence="10">
    <location>
        <begin position="410"/>
        <end position="626"/>
    </location>
</feature>
<evidence type="ECO:0000256" key="6">
    <source>
        <dbReference type="ARBA" id="ARBA00023012"/>
    </source>
</evidence>
<dbReference type="PROSITE" id="PS50005">
    <property type="entry name" value="TPR"/>
    <property type="match status" value="1"/>
</dbReference>
<evidence type="ECO:0000256" key="4">
    <source>
        <dbReference type="ARBA" id="ARBA00022679"/>
    </source>
</evidence>
<keyword evidence="9" id="KW-0812">Transmembrane</keyword>
<evidence type="ECO:0000256" key="1">
    <source>
        <dbReference type="ARBA" id="ARBA00000085"/>
    </source>
</evidence>
<dbReference type="InterPro" id="IPR036890">
    <property type="entry name" value="HATPase_C_sf"/>
</dbReference>
<dbReference type="RefSeq" id="WP_107828173.1">
    <property type="nucleotide sequence ID" value="NZ_CP160205.1"/>
</dbReference>
<comment type="caution">
    <text evidence="11">The sequence shown here is derived from an EMBL/GenBank/DDBJ whole genome shotgun (WGS) entry which is preliminary data.</text>
</comment>
<feature type="repeat" description="TPR" evidence="7">
    <location>
        <begin position="108"/>
        <end position="141"/>
    </location>
</feature>
<dbReference type="Gene3D" id="1.10.287.130">
    <property type="match status" value="1"/>
</dbReference>
<dbReference type="InterPro" id="IPR005467">
    <property type="entry name" value="His_kinase_dom"/>
</dbReference>
<feature type="coiled-coil region" evidence="8">
    <location>
        <begin position="366"/>
        <end position="403"/>
    </location>
</feature>
<evidence type="ECO:0000259" key="10">
    <source>
        <dbReference type="PROSITE" id="PS50109"/>
    </source>
</evidence>
<dbReference type="Pfam" id="PF02518">
    <property type="entry name" value="HATPase_c"/>
    <property type="match status" value="1"/>
</dbReference>
<keyword evidence="12" id="KW-1185">Reference proteome</keyword>
<sequence>MTACIFVFGCLSVFAAASTERLDTVAGKNEVDRIVNLSIKETLTRPDSSRALAGRSLILAKKLNYDLGIGRSFFQIGMTYWAQSVVPVSQFYMMLAAPYLKNDKAWLATCYRCMGRNYVDLRQYPQAMQYFKKGLKLVGNSPEGKAEMYTEITVLYSTSRQYDVCLRYVDTALTYSRRVHNDDFISILYSRLGQVYLEKNKLEIADKWLDSCLTMSVRLKNTRLHAITLMDKSRLFLMRKQYQKAVDYANKGYQVADELGSTRLKIRAVGLLASVSEQQGNTAKAYALQKQVLSMRKEMDREGGQKAIQLVIDYSILNRKLNDIESLSRTNEANQARIKSQHRIIALLVVLLVTALITLLITYLYYRQKQNLNNKLKTQHQRLSDQKQLIEAQRADLEEVNRVKNKLLAIIGHDLRTPIANLNSITSLFADGHITTDELNRLMVDIIPIVRGAELTLANLTDFAQSQIKGKKVHASRVDVCQISNETEEIFRHQLKRKGIIFINECVSGCFATADANHVKVVMRNLIGNAIKFTEYKGRVKVTCQENKEMLEICVEDNGIGMSAEHASKVFNNSEHISKVGTMGESGTGLGLMLCRELIALNGGELWVETHEKEGCRFSFSLPLATQPIA</sequence>
<comment type="catalytic activity">
    <reaction evidence="1">
        <text>ATP + protein L-histidine = ADP + protein N-phospho-L-histidine.</text>
        <dbReference type="EC" id="2.7.13.3"/>
    </reaction>
</comment>
<dbReference type="InterPro" id="IPR003594">
    <property type="entry name" value="HATPase_dom"/>
</dbReference>
<keyword evidence="6" id="KW-0902">Two-component regulatory system</keyword>
<dbReference type="SUPFAM" id="SSF47384">
    <property type="entry name" value="Homodimeric domain of signal transducing histidine kinase"/>
    <property type="match status" value="1"/>
</dbReference>
<gene>
    <name evidence="11" type="ORF">C8P68_103139</name>
</gene>
<keyword evidence="3" id="KW-0597">Phosphoprotein</keyword>
<dbReference type="Gene3D" id="1.25.40.10">
    <property type="entry name" value="Tetratricopeptide repeat domain"/>
    <property type="match status" value="2"/>
</dbReference>
<keyword evidence="5 11" id="KW-0418">Kinase</keyword>
<dbReference type="GO" id="GO:0000155">
    <property type="term" value="F:phosphorelay sensor kinase activity"/>
    <property type="evidence" value="ECO:0007669"/>
    <property type="project" value="InterPro"/>
</dbReference>
<dbReference type="InterPro" id="IPR019734">
    <property type="entry name" value="TPR_rpt"/>
</dbReference>
<dbReference type="PANTHER" id="PTHR43711">
    <property type="entry name" value="TWO-COMPONENT HISTIDINE KINASE"/>
    <property type="match status" value="1"/>
</dbReference>